<keyword evidence="1" id="KW-0812">Transmembrane</keyword>
<dbReference type="RefSeq" id="XP_068366986.1">
    <property type="nucleotide sequence ID" value="XM_068498624.1"/>
</dbReference>
<feature type="transmembrane region" description="Helical" evidence="1">
    <location>
        <begin position="21"/>
        <end position="37"/>
    </location>
</feature>
<evidence type="ECO:0000313" key="3">
    <source>
        <dbReference type="EMBL" id="OHT13850.1"/>
    </source>
</evidence>
<dbReference type="VEuPathDB" id="TrichDB:TRFO_15854"/>
<protein>
    <submittedName>
        <fullName evidence="3">Ser/Thr protein phosphatase</fullName>
    </submittedName>
</protein>
<keyword evidence="1" id="KW-1133">Transmembrane helix</keyword>
<name>A0A1J4KRX6_9EUKA</name>
<feature type="transmembrane region" description="Helical" evidence="1">
    <location>
        <begin position="581"/>
        <end position="599"/>
    </location>
</feature>
<dbReference type="Proteomes" id="UP000179807">
    <property type="component" value="Unassembled WGS sequence"/>
</dbReference>
<dbReference type="GeneID" id="94833328"/>
<feature type="domain" description="Calcineurin-like phosphoesterase" evidence="2">
    <location>
        <begin position="64"/>
        <end position="285"/>
    </location>
</feature>
<gene>
    <name evidence="3" type="ORF">TRFO_15854</name>
</gene>
<reference evidence="3" key="1">
    <citation type="submission" date="2016-10" db="EMBL/GenBank/DDBJ databases">
        <authorList>
            <person name="Benchimol M."/>
            <person name="Almeida L.G."/>
            <person name="Vasconcelos A.T."/>
            <person name="Perreira-Neves A."/>
            <person name="Rosa I.A."/>
            <person name="Tasca T."/>
            <person name="Bogo M.R."/>
            <person name="de Souza W."/>
        </authorList>
    </citation>
    <scope>NUCLEOTIDE SEQUENCE [LARGE SCALE GENOMIC DNA]</scope>
    <source>
        <strain evidence="3">K</strain>
    </source>
</reference>
<dbReference type="GO" id="GO:0016787">
    <property type="term" value="F:hydrolase activity"/>
    <property type="evidence" value="ECO:0007669"/>
    <property type="project" value="InterPro"/>
</dbReference>
<accession>A0A1J4KRX6</accession>
<feature type="transmembrane region" description="Helical" evidence="1">
    <location>
        <begin position="445"/>
        <end position="468"/>
    </location>
</feature>
<proteinExistence type="predicted"/>
<evidence type="ECO:0000256" key="1">
    <source>
        <dbReference type="SAM" id="Phobius"/>
    </source>
</evidence>
<evidence type="ECO:0000313" key="4">
    <source>
        <dbReference type="Proteomes" id="UP000179807"/>
    </source>
</evidence>
<feature type="transmembrane region" description="Helical" evidence="1">
    <location>
        <begin position="619"/>
        <end position="641"/>
    </location>
</feature>
<dbReference type="EMBL" id="MLAK01000461">
    <property type="protein sequence ID" value="OHT13850.1"/>
    <property type="molecule type" value="Genomic_DNA"/>
</dbReference>
<sequence length="662" mass="76318">MMSHQLLSNIRLHTIHYIGQYFYFAVLMTIGIKYRWVPIYKKVGPIISKNYTEAFDSQKNPYWFVHLSDTHINEFNSNYSKRMDDALNSSLMYKADLLVHTGDITDNFGTDSRPKYGHQYEGDWIEYSKIFKKYRNCYKHVLGNAGNHDMFGVYSFDSPNFNYKKYSGFDNPISCTEEFQVSKYSLDYFNNETNNDQKLNLTFVSLNPFRFPTAHPTMMYYVIPRKDYLDRLEKVITSVDSNDKIIIHSHYPQSFFKPTKSSSGKTSQELISQPNTIAYLSGHLHPIIPIYEHQGMQKNSNYIEAINVDVKTNRLYGILTIDNGRTSYHQIDPSSPNKCLITYPIPINQSSIISGFNDSSAKLRIMCFSDKEFTIRFNGSFSGNMEFIREIKDNVYLYEFDIPDLPSGIHNLIFDGDWNDEIEFNVKDPIPEFKEAKNVEYSTCYLVRVALPILWCFLFFITIPIPFLQSTRYIKFMNEGKLLNIKYWILTISGLSMRAKIQNLHFVHKLILFIAVLWPTCLPISMMETEGHVGIVMTYGYVIKGMFNYAEHSQDYAIYYLTAIVLPVVMSGASYGAGIPFIGLGGLESFAMFIVSAYYTSTWLWYDPLAESVGLVCEYLSVFSLGMILLFPVALFSYAGITCVKKAKNKVDQTIPLLTNSE</sequence>
<evidence type="ECO:0000259" key="2">
    <source>
        <dbReference type="Pfam" id="PF00149"/>
    </source>
</evidence>
<dbReference type="Pfam" id="PF00149">
    <property type="entry name" value="Metallophos"/>
    <property type="match status" value="1"/>
</dbReference>
<keyword evidence="1" id="KW-0472">Membrane</keyword>
<dbReference type="AlphaFoldDB" id="A0A1J4KRX6"/>
<comment type="caution">
    <text evidence="3">The sequence shown here is derived from an EMBL/GenBank/DDBJ whole genome shotgun (WGS) entry which is preliminary data.</text>
</comment>
<dbReference type="SUPFAM" id="SSF56300">
    <property type="entry name" value="Metallo-dependent phosphatases"/>
    <property type="match status" value="1"/>
</dbReference>
<dbReference type="Gene3D" id="3.60.21.10">
    <property type="match status" value="1"/>
</dbReference>
<dbReference type="InterPro" id="IPR029052">
    <property type="entry name" value="Metallo-depent_PP-like"/>
</dbReference>
<dbReference type="OrthoDB" id="45365at2759"/>
<feature type="transmembrane region" description="Helical" evidence="1">
    <location>
        <begin position="506"/>
        <end position="527"/>
    </location>
</feature>
<dbReference type="InterPro" id="IPR004843">
    <property type="entry name" value="Calcineurin-like_PHP"/>
</dbReference>
<organism evidence="3 4">
    <name type="scientific">Tritrichomonas foetus</name>
    <dbReference type="NCBI Taxonomy" id="1144522"/>
    <lineage>
        <taxon>Eukaryota</taxon>
        <taxon>Metamonada</taxon>
        <taxon>Parabasalia</taxon>
        <taxon>Tritrichomonadida</taxon>
        <taxon>Tritrichomonadidae</taxon>
        <taxon>Tritrichomonas</taxon>
    </lineage>
</organism>
<feature type="transmembrane region" description="Helical" evidence="1">
    <location>
        <begin position="556"/>
        <end position="574"/>
    </location>
</feature>
<dbReference type="PANTHER" id="PTHR14795">
    <property type="entry name" value="HELICASE RELATED"/>
    <property type="match status" value="1"/>
</dbReference>
<keyword evidence="4" id="KW-1185">Reference proteome</keyword>
<dbReference type="PANTHER" id="PTHR14795:SF0">
    <property type="entry name" value="TRANSMEMBRANE PROTEIN 62"/>
    <property type="match status" value="1"/>
</dbReference>